<feature type="compositionally biased region" description="Low complexity" evidence="1">
    <location>
        <begin position="542"/>
        <end position="554"/>
    </location>
</feature>
<feature type="region of interest" description="Disordered" evidence="1">
    <location>
        <begin position="372"/>
        <end position="391"/>
    </location>
</feature>
<evidence type="ECO:0008006" key="5">
    <source>
        <dbReference type="Google" id="ProtNLM"/>
    </source>
</evidence>
<name>A0A194S458_RHOGW</name>
<keyword evidence="2" id="KW-0812">Transmembrane</keyword>
<feature type="region of interest" description="Disordered" evidence="1">
    <location>
        <begin position="111"/>
        <end position="178"/>
    </location>
</feature>
<dbReference type="Pfam" id="PF13450">
    <property type="entry name" value="NAD_binding_8"/>
    <property type="match status" value="1"/>
</dbReference>
<dbReference type="Proteomes" id="UP000053890">
    <property type="component" value="Unassembled WGS sequence"/>
</dbReference>
<keyword evidence="2" id="KW-1133">Transmembrane helix</keyword>
<dbReference type="PANTHER" id="PTHR42923:SF17">
    <property type="entry name" value="AMINE OXIDASE DOMAIN-CONTAINING PROTEIN"/>
    <property type="match status" value="1"/>
</dbReference>
<evidence type="ECO:0000313" key="3">
    <source>
        <dbReference type="EMBL" id="KPV75305.1"/>
    </source>
</evidence>
<organism evidence="3 4">
    <name type="scientific">Rhodotorula graminis (strain WP1)</name>
    <dbReference type="NCBI Taxonomy" id="578459"/>
    <lineage>
        <taxon>Eukaryota</taxon>
        <taxon>Fungi</taxon>
        <taxon>Dikarya</taxon>
        <taxon>Basidiomycota</taxon>
        <taxon>Pucciniomycotina</taxon>
        <taxon>Microbotryomycetes</taxon>
        <taxon>Sporidiobolales</taxon>
        <taxon>Sporidiobolaceae</taxon>
        <taxon>Rhodotorula</taxon>
    </lineage>
</organism>
<dbReference type="OrthoDB" id="1111734at2759"/>
<evidence type="ECO:0000256" key="1">
    <source>
        <dbReference type="SAM" id="MobiDB-lite"/>
    </source>
</evidence>
<reference evidence="3 4" key="1">
    <citation type="journal article" date="2015" name="Front. Microbiol.">
        <title>Genome sequence of the plant growth promoting endophytic yeast Rhodotorula graminis WP1.</title>
        <authorList>
            <person name="Firrincieli A."/>
            <person name="Otillar R."/>
            <person name="Salamov A."/>
            <person name="Schmutz J."/>
            <person name="Khan Z."/>
            <person name="Redman R.S."/>
            <person name="Fleck N.D."/>
            <person name="Lindquist E."/>
            <person name="Grigoriev I.V."/>
            <person name="Doty S.L."/>
        </authorList>
    </citation>
    <scope>NUCLEOTIDE SEQUENCE [LARGE SCALE GENOMIC DNA]</scope>
    <source>
        <strain evidence="3 4">WP1</strain>
    </source>
</reference>
<feature type="compositionally biased region" description="Acidic residues" evidence="1">
    <location>
        <begin position="510"/>
        <end position="524"/>
    </location>
</feature>
<dbReference type="PANTHER" id="PTHR42923">
    <property type="entry name" value="PROTOPORPHYRINOGEN OXIDASE"/>
    <property type="match status" value="1"/>
</dbReference>
<dbReference type="GO" id="GO:0016491">
    <property type="term" value="F:oxidoreductase activity"/>
    <property type="evidence" value="ECO:0007669"/>
    <property type="project" value="TreeGrafter"/>
</dbReference>
<protein>
    <recommendedName>
        <fullName evidence="5">Amine oxidase domain-containing protein</fullName>
    </recommendedName>
</protein>
<keyword evidence="2" id="KW-0472">Membrane</keyword>
<dbReference type="InterPro" id="IPR050464">
    <property type="entry name" value="Zeta_carotene_desat/Oxidored"/>
</dbReference>
<evidence type="ECO:0000313" key="4">
    <source>
        <dbReference type="Proteomes" id="UP000053890"/>
    </source>
</evidence>
<dbReference type="OMA" id="CFFVAPK"/>
<feature type="region of interest" description="Disordered" evidence="1">
    <location>
        <begin position="503"/>
        <end position="560"/>
    </location>
</feature>
<feature type="compositionally biased region" description="Basic residues" evidence="1">
    <location>
        <begin position="154"/>
        <end position="176"/>
    </location>
</feature>
<dbReference type="STRING" id="578459.A0A194S458"/>
<evidence type="ECO:0000256" key="2">
    <source>
        <dbReference type="SAM" id="Phobius"/>
    </source>
</evidence>
<dbReference type="SUPFAM" id="SSF51905">
    <property type="entry name" value="FAD/NAD(P)-binding domain"/>
    <property type="match status" value="1"/>
</dbReference>
<keyword evidence="4" id="KW-1185">Reference proteome</keyword>
<sequence>MSSSTHKRPRVAVIGTGLAGLSTAYLLKQARATRTDGSTVDFDVHLFERSDALGMDTASLSIKDEDGSYRVDVPMRSINGGSHSRVHTLYRSLNVPLVKSDFTYSFSRLARSSPSLPSTAPDHLLAEPSSPSLPPTPPPEYREHASSSRPPTPLHHHQRPTPRRTGPRAAPKRAARPRQTTALLYEGASGLRLPPASIPSHLSRAPWRAQAAYCADVVAFTLAYLYLVVLALWYCALGLAYPPRSPPAPYTSTSRIKRTLSRVAKAVGATVPLRNVAREPLLEWCARHRVPRRFTDDILVPLMAAVATVGVVEARTMPVGEVLQYVSSTLGASHYVTDPAFGVRGIVAALARPVPPSNLHLGVEITRLERLASSPSSSSSSPSGGGGDAGYRLHVRTQEFETGEDVDRVLEFEHLVFATQADQAARLVSTLASPSPGPGPGSDEHERVHVDDDELAATLDALRAFTYVRTLVVTHTDESVLPPASSDRRDLNLVVYEREPAMAAAAAGGEDGEDGEDEQDEWDEAQGHLPPSSVETTHVILSSRKGSSSSVGGRPPAERTVLQTTNPLTPISEAHTLASTWFSRAFVTQRSQRAVGVLAARHGHEHEREHERGRRAGGPRARGLWFAGSYLASGIPLLEGCVTSAEAVVRGVIASEGATVERWAF</sequence>
<feature type="transmembrane region" description="Helical" evidence="2">
    <location>
        <begin position="211"/>
        <end position="234"/>
    </location>
</feature>
<feature type="compositionally biased region" description="Low complexity" evidence="1">
    <location>
        <begin position="373"/>
        <end position="382"/>
    </location>
</feature>
<gene>
    <name evidence="3" type="ORF">RHOBADRAFT_53297</name>
</gene>
<dbReference type="AlphaFoldDB" id="A0A194S458"/>
<dbReference type="EMBL" id="KQ474078">
    <property type="protein sequence ID" value="KPV75305.1"/>
    <property type="molecule type" value="Genomic_DNA"/>
</dbReference>
<dbReference type="Gene3D" id="3.50.50.60">
    <property type="entry name" value="FAD/NAD(P)-binding domain"/>
    <property type="match status" value="1"/>
</dbReference>
<proteinExistence type="predicted"/>
<accession>A0A194S458</accession>
<dbReference type="GeneID" id="28977213"/>
<dbReference type="InterPro" id="IPR036188">
    <property type="entry name" value="FAD/NAD-bd_sf"/>
</dbReference>
<dbReference type="RefSeq" id="XP_018271354.1">
    <property type="nucleotide sequence ID" value="XM_018416765.1"/>
</dbReference>